<reference evidence="1 2" key="1">
    <citation type="submission" date="2024-04" db="EMBL/GenBank/DDBJ databases">
        <title>Dissimilatory iodate-reducing microorganisms contribute to the enrichment of iodine in groundwater.</title>
        <authorList>
            <person name="Jiang Z."/>
        </authorList>
    </citation>
    <scope>NUCLEOTIDE SEQUENCE [LARGE SCALE GENOMIC DNA]</scope>
    <source>
        <strain evidence="1 2">NCP973</strain>
        <plasmid evidence="1 2">unnamed1</plasmid>
    </source>
</reference>
<accession>A0ABZ2XKY7</accession>
<sequence length="160" mass="17341">MHENNIAITKGNASTHSGQELRINEKIELIVRGFDGSGNDTDDLVIVVAAADEAIVEQFIDENQLSWAIIGLCELPPSSNADFALPSDADALKSRIADKAARNPIVLKDYRVSLRDETGVQSLIHFECKAEEADHASEQAKSAYPNGKVLQVRLIAEGSN</sequence>
<proteinExistence type="predicted"/>
<dbReference type="RefSeq" id="WP_341744594.1">
    <property type="nucleotide sequence ID" value="NZ_CP151407.1"/>
</dbReference>
<geneLocation type="plasmid" evidence="1 2">
    <name>unnamed1</name>
</geneLocation>
<protein>
    <submittedName>
        <fullName evidence="1">Uncharacterized protein</fullName>
    </submittedName>
</protein>
<dbReference type="EMBL" id="CP151407">
    <property type="protein sequence ID" value="WZJ23255.1"/>
    <property type="molecule type" value="Genomic_DNA"/>
</dbReference>
<keyword evidence="1" id="KW-0614">Plasmid</keyword>
<name>A0ABZ2XKY7_9RHOO</name>
<organism evidence="1 2">
    <name type="scientific">Azonexus hydrophilus</name>
    <dbReference type="NCBI Taxonomy" id="418702"/>
    <lineage>
        <taxon>Bacteria</taxon>
        <taxon>Pseudomonadati</taxon>
        <taxon>Pseudomonadota</taxon>
        <taxon>Betaproteobacteria</taxon>
        <taxon>Rhodocyclales</taxon>
        <taxon>Azonexaceae</taxon>
        <taxon>Azonexus</taxon>
    </lineage>
</organism>
<evidence type="ECO:0000313" key="1">
    <source>
        <dbReference type="EMBL" id="WZJ23255.1"/>
    </source>
</evidence>
<keyword evidence="2" id="KW-1185">Reference proteome</keyword>
<evidence type="ECO:0000313" key="2">
    <source>
        <dbReference type="Proteomes" id="UP001479520"/>
    </source>
</evidence>
<gene>
    <name evidence="1" type="ORF">AADV58_17760</name>
</gene>
<dbReference type="Proteomes" id="UP001479520">
    <property type="component" value="Plasmid unnamed1"/>
</dbReference>